<gene>
    <name evidence="1" type="ORF">V1477_008030</name>
</gene>
<dbReference type="AlphaFoldDB" id="A0ABD2CFD0"/>
<dbReference type="EMBL" id="JAYRBN010000054">
    <property type="protein sequence ID" value="KAL2743772.1"/>
    <property type="molecule type" value="Genomic_DNA"/>
</dbReference>
<protein>
    <submittedName>
        <fullName evidence="1">Uncharacterized protein</fullName>
    </submittedName>
</protein>
<accession>A0ABD2CFD0</accession>
<keyword evidence="2" id="KW-1185">Reference proteome</keyword>
<feature type="non-terminal residue" evidence="1">
    <location>
        <position position="1"/>
    </location>
</feature>
<evidence type="ECO:0000313" key="2">
    <source>
        <dbReference type="Proteomes" id="UP001607303"/>
    </source>
</evidence>
<reference evidence="1 2" key="1">
    <citation type="journal article" date="2024" name="Ann. Entomol. Soc. Am.">
        <title>Genomic analyses of the southern and eastern yellowjacket wasps (Hymenoptera: Vespidae) reveal evolutionary signatures of social life.</title>
        <authorList>
            <person name="Catto M.A."/>
            <person name="Caine P.B."/>
            <person name="Orr S.E."/>
            <person name="Hunt B.G."/>
            <person name="Goodisman M.A.D."/>
        </authorList>
    </citation>
    <scope>NUCLEOTIDE SEQUENCE [LARGE SCALE GENOMIC DNA]</scope>
    <source>
        <strain evidence="1">232</strain>
        <tissue evidence="1">Head and thorax</tissue>
    </source>
</reference>
<dbReference type="Proteomes" id="UP001607303">
    <property type="component" value="Unassembled WGS sequence"/>
</dbReference>
<proteinExistence type="predicted"/>
<organism evidence="1 2">
    <name type="scientific">Vespula maculifrons</name>
    <name type="common">Eastern yellow jacket</name>
    <name type="synonym">Wasp</name>
    <dbReference type="NCBI Taxonomy" id="7453"/>
    <lineage>
        <taxon>Eukaryota</taxon>
        <taxon>Metazoa</taxon>
        <taxon>Ecdysozoa</taxon>
        <taxon>Arthropoda</taxon>
        <taxon>Hexapoda</taxon>
        <taxon>Insecta</taxon>
        <taxon>Pterygota</taxon>
        <taxon>Neoptera</taxon>
        <taxon>Endopterygota</taxon>
        <taxon>Hymenoptera</taxon>
        <taxon>Apocrita</taxon>
        <taxon>Aculeata</taxon>
        <taxon>Vespoidea</taxon>
        <taxon>Vespidae</taxon>
        <taxon>Vespinae</taxon>
        <taxon>Vespula</taxon>
    </lineage>
</organism>
<name>A0ABD2CFD0_VESMC</name>
<evidence type="ECO:0000313" key="1">
    <source>
        <dbReference type="EMBL" id="KAL2743772.1"/>
    </source>
</evidence>
<sequence>AIPFSEAANTSNETRQNTKLITIIPLYLEMCSYNFNPGRNEAAKEKGSHIETPDEPSEVTATKSKAFTNFTDIQDILLDSLLDTL</sequence>
<comment type="caution">
    <text evidence="1">The sequence shown here is derived from an EMBL/GenBank/DDBJ whole genome shotgun (WGS) entry which is preliminary data.</text>
</comment>